<protein>
    <submittedName>
        <fullName evidence="2">Uncharacterized protein</fullName>
    </submittedName>
</protein>
<reference evidence="2" key="2">
    <citation type="submission" date="2021-02" db="EMBL/GenBank/DDBJ databases">
        <authorList>
            <person name="Kimball J.A."/>
            <person name="Haas M.W."/>
            <person name="Macchietto M."/>
            <person name="Kono T."/>
            <person name="Duquette J."/>
            <person name="Shao M."/>
        </authorList>
    </citation>
    <scope>NUCLEOTIDE SEQUENCE</scope>
    <source>
        <tissue evidence="2">Fresh leaf tissue</tissue>
    </source>
</reference>
<reference evidence="2" key="1">
    <citation type="journal article" date="2021" name="bioRxiv">
        <title>Whole Genome Assembly and Annotation of Northern Wild Rice, Zizania palustris L., Supports a Whole Genome Duplication in the Zizania Genus.</title>
        <authorList>
            <person name="Haas M."/>
            <person name="Kono T."/>
            <person name="Macchietto M."/>
            <person name="Millas R."/>
            <person name="McGilp L."/>
            <person name="Shao M."/>
            <person name="Duquette J."/>
            <person name="Hirsch C.N."/>
            <person name="Kimball J."/>
        </authorList>
    </citation>
    <scope>NUCLEOTIDE SEQUENCE</scope>
    <source>
        <tissue evidence="2">Fresh leaf tissue</tissue>
    </source>
</reference>
<organism evidence="2 3">
    <name type="scientific">Zizania palustris</name>
    <name type="common">Northern wild rice</name>
    <dbReference type="NCBI Taxonomy" id="103762"/>
    <lineage>
        <taxon>Eukaryota</taxon>
        <taxon>Viridiplantae</taxon>
        <taxon>Streptophyta</taxon>
        <taxon>Embryophyta</taxon>
        <taxon>Tracheophyta</taxon>
        <taxon>Spermatophyta</taxon>
        <taxon>Magnoliopsida</taxon>
        <taxon>Liliopsida</taxon>
        <taxon>Poales</taxon>
        <taxon>Poaceae</taxon>
        <taxon>BOP clade</taxon>
        <taxon>Oryzoideae</taxon>
        <taxon>Oryzeae</taxon>
        <taxon>Zizaniinae</taxon>
        <taxon>Zizania</taxon>
    </lineage>
</organism>
<dbReference type="EMBL" id="JAAALK010002060">
    <property type="protein sequence ID" value="KAG8037259.1"/>
    <property type="molecule type" value="Genomic_DNA"/>
</dbReference>
<sequence length="190" mass="21206">MAPVPPTSVVVTIRRLVLGLDRGIISKSALGDMQQSPRYRSFIGRGVRRRKSLFIFLLGSVHEGKCIKGQFQQPFLRRTNGCSNALINFGITSSGNTCRCRANQVGDQRSSSSRDPGHLKQRSCLAPAVLRVAEPDRDPSPENVTASADSTFPRQTEKVPPYLNSPQQYLRYDPRVMFWVFWVVASRVGL</sequence>
<dbReference type="AlphaFoldDB" id="A0A8J5R451"/>
<dbReference type="Proteomes" id="UP000729402">
    <property type="component" value="Unassembled WGS sequence"/>
</dbReference>
<gene>
    <name evidence="2" type="ORF">GUJ93_ZPchr0023g33374</name>
</gene>
<evidence type="ECO:0000313" key="2">
    <source>
        <dbReference type="EMBL" id="KAG8037259.1"/>
    </source>
</evidence>
<comment type="caution">
    <text evidence="2">The sequence shown here is derived from an EMBL/GenBank/DDBJ whole genome shotgun (WGS) entry which is preliminary data.</text>
</comment>
<feature type="region of interest" description="Disordered" evidence="1">
    <location>
        <begin position="134"/>
        <end position="159"/>
    </location>
</feature>
<evidence type="ECO:0000256" key="1">
    <source>
        <dbReference type="SAM" id="MobiDB-lite"/>
    </source>
</evidence>
<feature type="compositionally biased region" description="Polar residues" evidence="1">
    <location>
        <begin position="142"/>
        <end position="154"/>
    </location>
</feature>
<keyword evidence="3" id="KW-1185">Reference proteome</keyword>
<evidence type="ECO:0000313" key="3">
    <source>
        <dbReference type="Proteomes" id="UP000729402"/>
    </source>
</evidence>
<name>A0A8J5R451_ZIZPA</name>
<accession>A0A8J5R451</accession>
<proteinExistence type="predicted"/>